<sequence>MVERPSKNPYHASGSTSSTSSGPYVCADLLDSLLHEIIFLINSFRDFVAFIGTCRSWRAAISSFPSMYTFSFPPLHLEPDGPYFRPHSRGIKPLLMSNCKCQLSDPSKENLSLRCSVPQNTPDMMCYLGCSYGYLIFTYEEHCLLVDAYTGAKVKAPKLPTWWPELGPGVPGQCRYRPEGHRNLTRGRTSTPTPTPVAVALPPPVVAMAAPAPAATHEGIDLYSLFPSARSTHEHPVLSRTETRTRYSYT</sequence>
<dbReference type="Gramene" id="TVU40487">
    <property type="protein sequence ID" value="TVU40487"/>
    <property type="gene ID" value="EJB05_13953"/>
</dbReference>
<accession>A0A5J9VXX4</accession>
<dbReference type="AlphaFoldDB" id="A0A5J9VXX4"/>
<dbReference type="PANTHER" id="PTHR33800">
    <property type="entry name" value="OS06G0113600 PROTEIN"/>
    <property type="match status" value="1"/>
</dbReference>
<evidence type="ECO:0000313" key="2">
    <source>
        <dbReference type="EMBL" id="TVU40487.1"/>
    </source>
</evidence>
<comment type="caution">
    <text evidence="2">The sequence shown here is derived from an EMBL/GenBank/DDBJ whole genome shotgun (WGS) entry which is preliminary data.</text>
</comment>
<gene>
    <name evidence="2" type="ORF">EJB05_13953</name>
</gene>
<feature type="region of interest" description="Disordered" evidence="1">
    <location>
        <begin position="1"/>
        <end position="21"/>
    </location>
</feature>
<evidence type="ECO:0008006" key="4">
    <source>
        <dbReference type="Google" id="ProtNLM"/>
    </source>
</evidence>
<protein>
    <recommendedName>
        <fullName evidence="4">F-box domain-containing protein</fullName>
    </recommendedName>
</protein>
<feature type="non-terminal residue" evidence="2">
    <location>
        <position position="250"/>
    </location>
</feature>
<dbReference type="EMBL" id="RWGY01000007">
    <property type="protein sequence ID" value="TVU40487.1"/>
    <property type="molecule type" value="Genomic_DNA"/>
</dbReference>
<reference evidence="2 3" key="1">
    <citation type="journal article" date="2019" name="Sci. Rep.">
        <title>A high-quality genome of Eragrostis curvula grass provides insights into Poaceae evolution and supports new strategies to enhance forage quality.</title>
        <authorList>
            <person name="Carballo J."/>
            <person name="Santos B.A.C.M."/>
            <person name="Zappacosta D."/>
            <person name="Garbus I."/>
            <person name="Selva J.P."/>
            <person name="Gallo C.A."/>
            <person name="Diaz A."/>
            <person name="Albertini E."/>
            <person name="Caccamo M."/>
            <person name="Echenique V."/>
        </authorList>
    </citation>
    <scope>NUCLEOTIDE SEQUENCE [LARGE SCALE GENOMIC DNA]</scope>
    <source>
        <strain evidence="3">cv. Victoria</strain>
        <tissue evidence="2">Leaf</tissue>
    </source>
</reference>
<proteinExistence type="predicted"/>
<dbReference type="PANTHER" id="PTHR33800:SF26">
    <property type="entry name" value="DUF295 DOMAIN-CONTAINING PROTEIN"/>
    <property type="match status" value="1"/>
</dbReference>
<name>A0A5J9VXX4_9POAL</name>
<evidence type="ECO:0000313" key="3">
    <source>
        <dbReference type="Proteomes" id="UP000324897"/>
    </source>
</evidence>
<keyword evidence="3" id="KW-1185">Reference proteome</keyword>
<dbReference type="Proteomes" id="UP000324897">
    <property type="component" value="Chromosome 4"/>
</dbReference>
<evidence type="ECO:0000256" key="1">
    <source>
        <dbReference type="SAM" id="MobiDB-lite"/>
    </source>
</evidence>
<organism evidence="2 3">
    <name type="scientific">Eragrostis curvula</name>
    <name type="common">weeping love grass</name>
    <dbReference type="NCBI Taxonomy" id="38414"/>
    <lineage>
        <taxon>Eukaryota</taxon>
        <taxon>Viridiplantae</taxon>
        <taxon>Streptophyta</taxon>
        <taxon>Embryophyta</taxon>
        <taxon>Tracheophyta</taxon>
        <taxon>Spermatophyta</taxon>
        <taxon>Magnoliopsida</taxon>
        <taxon>Liliopsida</taxon>
        <taxon>Poales</taxon>
        <taxon>Poaceae</taxon>
        <taxon>PACMAD clade</taxon>
        <taxon>Chloridoideae</taxon>
        <taxon>Eragrostideae</taxon>
        <taxon>Eragrostidinae</taxon>
        <taxon>Eragrostis</taxon>
    </lineage>
</organism>